<feature type="region of interest" description="Disordered" evidence="1">
    <location>
        <begin position="1"/>
        <end position="24"/>
    </location>
</feature>
<feature type="compositionally biased region" description="Polar residues" evidence="1">
    <location>
        <begin position="1"/>
        <end position="18"/>
    </location>
</feature>
<dbReference type="InParanoid" id="A0A0C3D7A9"/>
<name>A0A0C3D7A9_9AGAM</name>
<dbReference type="EMBL" id="KN822215">
    <property type="protein sequence ID" value="KIM52299.1"/>
    <property type="molecule type" value="Genomic_DNA"/>
</dbReference>
<proteinExistence type="predicted"/>
<dbReference type="Proteomes" id="UP000053989">
    <property type="component" value="Unassembled WGS sequence"/>
</dbReference>
<reference evidence="2 3" key="1">
    <citation type="submission" date="2014-04" db="EMBL/GenBank/DDBJ databases">
        <authorList>
            <consortium name="DOE Joint Genome Institute"/>
            <person name="Kuo A."/>
            <person name="Kohler A."/>
            <person name="Nagy L.G."/>
            <person name="Floudas D."/>
            <person name="Copeland A."/>
            <person name="Barry K.W."/>
            <person name="Cichocki N."/>
            <person name="Veneault-Fourrey C."/>
            <person name="LaButti K."/>
            <person name="Lindquist E.A."/>
            <person name="Lipzen A."/>
            <person name="Lundell T."/>
            <person name="Morin E."/>
            <person name="Murat C."/>
            <person name="Sun H."/>
            <person name="Tunlid A."/>
            <person name="Henrissat B."/>
            <person name="Grigoriev I.V."/>
            <person name="Hibbett D.S."/>
            <person name="Martin F."/>
            <person name="Nordberg H.P."/>
            <person name="Cantor M.N."/>
            <person name="Hua S.X."/>
        </authorList>
    </citation>
    <scope>NUCLEOTIDE SEQUENCE [LARGE SCALE GENOMIC DNA]</scope>
    <source>
        <strain evidence="2 3">Foug A</strain>
    </source>
</reference>
<dbReference type="AlphaFoldDB" id="A0A0C3D7A9"/>
<evidence type="ECO:0000256" key="1">
    <source>
        <dbReference type="SAM" id="MobiDB-lite"/>
    </source>
</evidence>
<evidence type="ECO:0000313" key="3">
    <source>
        <dbReference type="Proteomes" id="UP000053989"/>
    </source>
</evidence>
<dbReference type="HOGENOM" id="CLU_2851035_0_0_1"/>
<accession>A0A0C3D7A9</accession>
<gene>
    <name evidence="2" type="ORF">SCLCIDRAFT_1223880</name>
</gene>
<protein>
    <submittedName>
        <fullName evidence="2">Uncharacterized protein</fullName>
    </submittedName>
</protein>
<evidence type="ECO:0000313" key="2">
    <source>
        <dbReference type="EMBL" id="KIM52299.1"/>
    </source>
</evidence>
<sequence>MALESPSESRPALTSSSKVGGVGQSCCSKVLTCSDLETSVVHTGSRDRPLRQIHSGLTSICAYAA</sequence>
<keyword evidence="3" id="KW-1185">Reference proteome</keyword>
<reference evidence="3" key="2">
    <citation type="submission" date="2015-01" db="EMBL/GenBank/DDBJ databases">
        <title>Evolutionary Origins and Diversification of the Mycorrhizal Mutualists.</title>
        <authorList>
            <consortium name="DOE Joint Genome Institute"/>
            <consortium name="Mycorrhizal Genomics Consortium"/>
            <person name="Kohler A."/>
            <person name="Kuo A."/>
            <person name="Nagy L.G."/>
            <person name="Floudas D."/>
            <person name="Copeland A."/>
            <person name="Barry K.W."/>
            <person name="Cichocki N."/>
            <person name="Veneault-Fourrey C."/>
            <person name="LaButti K."/>
            <person name="Lindquist E.A."/>
            <person name="Lipzen A."/>
            <person name="Lundell T."/>
            <person name="Morin E."/>
            <person name="Murat C."/>
            <person name="Riley R."/>
            <person name="Ohm R."/>
            <person name="Sun H."/>
            <person name="Tunlid A."/>
            <person name="Henrissat B."/>
            <person name="Grigoriev I.V."/>
            <person name="Hibbett D.S."/>
            <person name="Martin F."/>
        </authorList>
    </citation>
    <scope>NUCLEOTIDE SEQUENCE [LARGE SCALE GENOMIC DNA]</scope>
    <source>
        <strain evidence="3">Foug A</strain>
    </source>
</reference>
<organism evidence="2 3">
    <name type="scientific">Scleroderma citrinum Foug A</name>
    <dbReference type="NCBI Taxonomy" id="1036808"/>
    <lineage>
        <taxon>Eukaryota</taxon>
        <taxon>Fungi</taxon>
        <taxon>Dikarya</taxon>
        <taxon>Basidiomycota</taxon>
        <taxon>Agaricomycotina</taxon>
        <taxon>Agaricomycetes</taxon>
        <taxon>Agaricomycetidae</taxon>
        <taxon>Boletales</taxon>
        <taxon>Sclerodermatineae</taxon>
        <taxon>Sclerodermataceae</taxon>
        <taxon>Scleroderma</taxon>
    </lineage>
</organism>